<dbReference type="Proteomes" id="UP000011783">
    <property type="component" value="Unassembled WGS sequence"/>
</dbReference>
<proteinExistence type="predicted"/>
<comment type="caution">
    <text evidence="1">The sequence shown here is derived from an EMBL/GenBank/DDBJ whole genome shotgun (WGS) entry which is preliminary data.</text>
</comment>
<protein>
    <submittedName>
        <fullName evidence="1">Uncharacterized protein</fullName>
    </submittedName>
</protein>
<organism evidence="1 2">
    <name type="scientific">Leptospira borgpetersenii str. 200701203</name>
    <dbReference type="NCBI Taxonomy" id="1193007"/>
    <lineage>
        <taxon>Bacteria</taxon>
        <taxon>Pseudomonadati</taxon>
        <taxon>Spirochaetota</taxon>
        <taxon>Spirochaetia</taxon>
        <taxon>Leptospirales</taxon>
        <taxon>Leptospiraceae</taxon>
        <taxon>Leptospira</taxon>
    </lineage>
</organism>
<dbReference type="BioCyc" id="LBOR1193007:G11KN-3481-MONOMER"/>
<dbReference type="EMBL" id="AKWO02000086">
    <property type="protein sequence ID" value="EMF98513.1"/>
    <property type="molecule type" value="Genomic_DNA"/>
</dbReference>
<accession>M3GUM5</accession>
<dbReference type="AlphaFoldDB" id="M3GUM5"/>
<evidence type="ECO:0000313" key="1">
    <source>
        <dbReference type="EMBL" id="EMF98513.1"/>
    </source>
</evidence>
<name>M3GUM5_LEPBO</name>
<sequence>MDFSAAKEFLLQAQQLIPELIGGCHVLPIAKPKKNRINFFGQRDSLFAKNENKNSFL</sequence>
<gene>
    <name evidence="1" type="ORF">LEP1GSC123_2119</name>
</gene>
<reference evidence="1 2" key="1">
    <citation type="submission" date="2013-01" db="EMBL/GenBank/DDBJ databases">
        <authorList>
            <person name="Harkins D.M."/>
            <person name="Durkin A.S."/>
            <person name="Brinkac L.M."/>
            <person name="Haft D.H."/>
            <person name="Selengut J.D."/>
            <person name="Sanka R."/>
            <person name="DePew J."/>
            <person name="Purushe J."/>
            <person name="Picardeau M."/>
            <person name="Werts C."/>
            <person name="Goarant C."/>
            <person name="Vinetz J.M."/>
            <person name="Sutton G.G."/>
            <person name="Nierman W.C."/>
            <person name="Fouts D.E."/>
        </authorList>
    </citation>
    <scope>NUCLEOTIDE SEQUENCE [LARGE SCALE GENOMIC DNA]</scope>
    <source>
        <strain evidence="1 2">200701203</strain>
    </source>
</reference>
<evidence type="ECO:0000313" key="2">
    <source>
        <dbReference type="Proteomes" id="UP000011783"/>
    </source>
</evidence>